<dbReference type="Proteomes" id="UP000256381">
    <property type="component" value="Unassembled WGS sequence"/>
</dbReference>
<reference evidence="7 12" key="7">
    <citation type="submission" date="2018-08" db="EMBL/GenBank/DDBJ databases">
        <authorList>
            <person name="Fokvardsen B D."/>
            <person name="Norman A."/>
        </authorList>
    </citation>
    <scope>NUCLEOTIDE SEQUENCE [LARGE SCALE GENOMIC DNA]</scope>
    <source>
        <strain evidence="7 12">DKC2</strain>
    </source>
</reference>
<accession>A0A045J677</accession>
<dbReference type="EMBL" id="COPH01000008">
    <property type="protein sequence ID" value="CLV82364.1"/>
    <property type="molecule type" value="Genomic_DNA"/>
</dbReference>
<dbReference type="PANTHER" id="PTHR43591:SF24">
    <property type="entry name" value="2-METHOXY-6-POLYPRENYL-1,4-BENZOQUINOL METHYLASE, MITOCHONDRIAL"/>
    <property type="match status" value="1"/>
</dbReference>
<dbReference type="Proteomes" id="UP000300237">
    <property type="component" value="Chromosome"/>
</dbReference>
<feature type="domain" description="Methyltransferase" evidence="1">
    <location>
        <begin position="53"/>
        <end position="145"/>
    </location>
</feature>
<evidence type="ECO:0000313" key="9">
    <source>
        <dbReference type="Proteomes" id="UP000050139"/>
    </source>
</evidence>
<evidence type="ECO:0000313" key="13">
    <source>
        <dbReference type="Proteomes" id="UP000671119"/>
    </source>
</evidence>
<reference evidence="5 10" key="5">
    <citation type="submission" date="2017-02" db="EMBL/GenBank/DDBJ databases">
        <title>Protein polymorphisms may explain contrasting epidemiological fitness of two variants of a multidrug-resistant Mycobacterium tuberculosis strain.</title>
        <authorList>
            <person name="Bigi M.M."/>
            <person name="Lopez B."/>
            <person name="Blanco F.C."/>
            <person name="Sasiain M.C."/>
            <person name="De La Barrera S."/>
            <person name="Ritacco V."/>
            <person name="Bigi F."/>
            <person name="Soria M.A."/>
        </authorList>
    </citation>
    <scope>NUCLEOTIDE SEQUENCE [LARGE SCALE GENOMIC DNA]</scope>
    <source>
        <strain evidence="5 10">6548</strain>
    </source>
</reference>
<reference evidence="6" key="6">
    <citation type="submission" date="2018-07" db="EMBL/GenBank/DDBJ databases">
        <authorList>
            <person name="Shah S."/>
            <person name="Brown T."/>
            <person name="Auld S."/>
            <person name="Bratton K."/>
            <person name="Narechania A."/>
            <person name="Mathema B."/>
            <person name="Gandhi N."/>
        </authorList>
    </citation>
    <scope>NUCLEOTIDE SEQUENCE</scope>
    <source>
        <strain evidence="6">32301_S10</strain>
    </source>
</reference>
<dbReference type="GeneID" id="45425381"/>
<dbReference type="EC" id="2.1.1.-" evidence="2"/>
<dbReference type="GO" id="GO:0032259">
    <property type="term" value="P:methylation"/>
    <property type="evidence" value="ECO:0007669"/>
    <property type="project" value="UniProtKB-KW"/>
</dbReference>
<keyword evidence="5" id="KW-0808">Transferase</keyword>
<evidence type="ECO:0000259" key="1">
    <source>
        <dbReference type="Pfam" id="PF13649"/>
    </source>
</evidence>
<dbReference type="EMBL" id="LR027516">
    <property type="protein sequence ID" value="VCU49666.1"/>
    <property type="molecule type" value="Genomic_DNA"/>
</dbReference>
<dbReference type="PANTHER" id="PTHR43591">
    <property type="entry name" value="METHYLTRANSFERASE"/>
    <property type="match status" value="1"/>
</dbReference>
<name>A0A045J677_MYCTX</name>
<dbReference type="Proteomes" id="UP000671119">
    <property type="component" value="Unassembled WGS sequence"/>
</dbReference>
<gene>
    <name evidence="5" type="primary">rebM_4</name>
    <name evidence="2" type="synonym">rebM_1</name>
    <name evidence="5" type="ORF">A4S10_01486</name>
    <name evidence="7" type="ORF">DKC2_1493</name>
    <name evidence="6" type="ORF">DSJ38_04220</name>
    <name evidence="2" type="ORF">ERS027646_00724</name>
    <name evidence="3" type="ORF">ERS094118_01320</name>
    <name evidence="4" type="ORF">J8J21_12960</name>
</gene>
<evidence type="ECO:0000313" key="10">
    <source>
        <dbReference type="Proteomes" id="UP000189452"/>
    </source>
</evidence>
<dbReference type="Proteomes" id="UP000189452">
    <property type="component" value="Chromosome"/>
</dbReference>
<reference evidence="6 11" key="4">
    <citation type="journal article" date="2017" name="N. Engl. J. Med.">
        <title>Transmission of Extensively Drug-Resistant Tuberculosis in South Africa.</title>
        <authorList>
            <person name="Shah N.S."/>
            <person name="Auld S.C."/>
            <person name="Brust J.C."/>
            <person name="Mathema B."/>
            <person name="Ismail N."/>
            <person name="Moodley P."/>
            <person name="Mlisana K."/>
            <person name="Allana S."/>
            <person name="Campbell A."/>
            <person name="Mthiyane T."/>
            <person name="Morris N."/>
            <person name="Mpangase P."/>
            <person name="van der Meulen H."/>
            <person name="Omar S.V."/>
            <person name="Brown T.S."/>
            <person name="Narechania A."/>
            <person name="Shaskina E."/>
            <person name="Kapwata T."/>
            <person name="Kreiswirth B."/>
            <person name="Gandhi N.R."/>
        </authorList>
    </citation>
    <scope>NUCLEOTIDE SEQUENCE [LARGE SCALE GENOMIC DNA]</scope>
    <source>
        <strain evidence="6 11">32301_S10</strain>
    </source>
</reference>
<dbReference type="AlphaFoldDB" id="A0A045J677"/>
<dbReference type="InterPro" id="IPR041698">
    <property type="entry name" value="Methyltransf_25"/>
</dbReference>
<evidence type="ECO:0000313" key="8">
    <source>
        <dbReference type="Proteomes" id="UP000048948"/>
    </source>
</evidence>
<dbReference type="Proteomes" id="UP000048948">
    <property type="component" value="Unassembled WGS sequence"/>
</dbReference>
<evidence type="ECO:0000313" key="3">
    <source>
        <dbReference type="EMBL" id="CLV82364.1"/>
    </source>
</evidence>
<dbReference type="EMBL" id="LWDQ01000001">
    <property type="protein sequence ID" value="OMH59321.1"/>
    <property type="molecule type" value="Genomic_DNA"/>
</dbReference>
<evidence type="ECO:0000313" key="4">
    <source>
        <dbReference type="EMBL" id="MBP0684016.1"/>
    </source>
</evidence>
<dbReference type="CDD" id="cd02440">
    <property type="entry name" value="AdoMet_MTases"/>
    <property type="match status" value="1"/>
</dbReference>
<reference evidence="5 10" key="3">
    <citation type="submission" date="2016-04" db="EMBL/GenBank/DDBJ databases">
        <authorList>
            <person name="Bigi M."/>
            <person name="Bigi F."/>
            <person name="Soria M.A."/>
        </authorList>
    </citation>
    <scope>NUCLEOTIDE SEQUENCE [LARGE SCALE GENOMIC DNA]</scope>
    <source>
        <strain evidence="5 10">6548</strain>
    </source>
</reference>
<keyword evidence="5" id="KW-0489">Methyltransferase</keyword>
<dbReference type="EMBL" id="JAGIZI010000019">
    <property type="protein sequence ID" value="MBP0684016.1"/>
    <property type="molecule type" value="Genomic_DNA"/>
</dbReference>
<evidence type="ECO:0000313" key="2">
    <source>
        <dbReference type="EMBL" id="CKR81282.1"/>
    </source>
</evidence>
<evidence type="ECO:0000313" key="11">
    <source>
        <dbReference type="Proteomes" id="UP000256381"/>
    </source>
</evidence>
<dbReference type="InterPro" id="IPR029063">
    <property type="entry name" value="SAM-dependent_MTases_sf"/>
</dbReference>
<reference evidence="3 9" key="1">
    <citation type="submission" date="2015-03" db="EMBL/GenBank/DDBJ databases">
        <authorList>
            <consortium name="Pathogen Informatics"/>
            <person name="Murphy D."/>
        </authorList>
    </citation>
    <scope>NUCLEOTIDE SEQUENCE [LARGE SCALE GENOMIC DNA]</scope>
    <source>
        <strain evidence="3 9">0268S</strain>
    </source>
</reference>
<organism evidence="5 10">
    <name type="scientific">Mycobacterium tuberculosis</name>
    <dbReference type="NCBI Taxonomy" id="1773"/>
    <lineage>
        <taxon>Bacteria</taxon>
        <taxon>Bacillati</taxon>
        <taxon>Actinomycetota</taxon>
        <taxon>Actinomycetes</taxon>
        <taxon>Mycobacteriales</taxon>
        <taxon>Mycobacteriaceae</taxon>
        <taxon>Mycobacterium</taxon>
        <taxon>Mycobacterium tuberculosis complex</taxon>
    </lineage>
</organism>
<dbReference type="EMBL" id="CNGE01000082">
    <property type="protein sequence ID" value="CKR81282.1"/>
    <property type="molecule type" value="Genomic_DNA"/>
</dbReference>
<dbReference type="SMR" id="A0A045J677"/>
<evidence type="ECO:0000313" key="6">
    <source>
        <dbReference type="EMBL" id="REQ55513.1"/>
    </source>
</evidence>
<protein>
    <submittedName>
        <fullName evidence="2 6">Methyltransferase</fullName>
        <ecNumber evidence="2">2.1.1.-</ecNumber>
    </submittedName>
    <submittedName>
        <fullName evidence="5">Demethylrebeccamycin-D-glucose O-methyltransferase</fullName>
        <ecNumber evidence="5">2.1.1.164</ecNumber>
    </submittedName>
    <submittedName>
        <fullName evidence="4">Methyltransferase domain-containing protein</fullName>
    </submittedName>
</protein>
<evidence type="ECO:0000313" key="5">
    <source>
        <dbReference type="EMBL" id="OMH59321.1"/>
    </source>
</evidence>
<reference evidence="2 8" key="2">
    <citation type="submission" date="2015-03" db="EMBL/GenBank/DDBJ databases">
        <authorList>
            <consortium name="Pathogen Informatics"/>
        </authorList>
    </citation>
    <scope>NUCLEOTIDE SEQUENCE [LARGE SCALE GENOMIC DNA]</scope>
    <source>
        <strain evidence="2 8">Bir 172</strain>
    </source>
</reference>
<proteinExistence type="predicted"/>
<dbReference type="Proteomes" id="UP000050139">
    <property type="component" value="Unassembled WGS sequence"/>
</dbReference>
<dbReference type="RefSeq" id="WP_003407292.1">
    <property type="nucleotide sequence ID" value="NZ_AP017901.1"/>
</dbReference>
<dbReference type="EC" id="2.1.1.164" evidence="5"/>
<reference evidence="4 13" key="8">
    <citation type="submission" date="2021-03" db="EMBL/GenBank/DDBJ databases">
        <title>Whole Genome Sequencing of Mycobacterium tuberculosis clinical isolates from Arunachal Pradesh, India.</title>
        <authorList>
            <person name="Singh S."/>
            <person name="Mudliar S.R."/>
            <person name="Kulsum U."/>
            <person name="Rufai S.B."/>
            <person name="Singh P.K."/>
            <person name="Umpo M."/>
            <person name="Nyori M."/>
        </authorList>
    </citation>
    <scope>NUCLEOTIDE SEQUENCE [LARGE SCALE GENOMIC DNA]</scope>
    <source>
        <strain evidence="4 13">OMICS/BPL/0142/20/SP</strain>
    </source>
</reference>
<dbReference type="Gene3D" id="3.40.50.150">
    <property type="entry name" value="Vaccinia Virus protein VP39"/>
    <property type="match status" value="1"/>
</dbReference>
<dbReference type="EMBL" id="QTBD01000058">
    <property type="protein sequence ID" value="REQ55513.1"/>
    <property type="molecule type" value="Genomic_DNA"/>
</dbReference>
<sequence>MTVYTPTSERQAPATTHRQMWALGDYAAIAEELLAPLGPILVSTSGIRRGDRVLDVAAGSGNVSIPAAMAGAHVTASDLTPELLRRAQARAAAAGLELGWREANAEALPFSAGEFDAVLSTIGVMFAPRHQRTADELARVCRRGGKISTLNWTPEGFYGKLLSTIRPYRPTLPAGAPHEVWWGSEDYVSGLFRDHVSDIRTRRGSLTVDRFGCPDECRDYFKNFYGPAINAYRSIADSPECVATLDAEITELCREYLCDGVMQWEYLIFTARKC</sequence>
<evidence type="ECO:0000313" key="12">
    <source>
        <dbReference type="Proteomes" id="UP000300237"/>
    </source>
</evidence>
<dbReference type="OMA" id="MEWEYLI"/>
<dbReference type="Pfam" id="PF13649">
    <property type="entry name" value="Methyltransf_25"/>
    <property type="match status" value="1"/>
</dbReference>
<dbReference type="SUPFAM" id="SSF53335">
    <property type="entry name" value="S-adenosyl-L-methionine-dependent methyltransferases"/>
    <property type="match status" value="1"/>
</dbReference>
<dbReference type="GO" id="GO:0102082">
    <property type="term" value="F:demethylrebeccamycin--D-glucose O-methyltransferase activity"/>
    <property type="evidence" value="ECO:0007669"/>
    <property type="project" value="UniProtKB-EC"/>
</dbReference>
<evidence type="ECO:0000313" key="7">
    <source>
        <dbReference type="EMBL" id="VCU49666.1"/>
    </source>
</evidence>